<evidence type="ECO:0000256" key="6">
    <source>
        <dbReference type="ARBA" id="ARBA00023136"/>
    </source>
</evidence>
<feature type="transmembrane region" description="Helical" evidence="7">
    <location>
        <begin position="298"/>
        <end position="317"/>
    </location>
</feature>
<dbReference type="RefSeq" id="WP_341841205.1">
    <property type="nucleotide sequence ID" value="NZ_CP149792.1"/>
</dbReference>
<dbReference type="InterPro" id="IPR020846">
    <property type="entry name" value="MFS_dom"/>
</dbReference>
<dbReference type="PROSITE" id="PS50850">
    <property type="entry name" value="MFS"/>
    <property type="match status" value="1"/>
</dbReference>
<comment type="subcellular location">
    <subcellularLocation>
        <location evidence="1">Endomembrane system</location>
        <topology evidence="1">Multi-pass membrane protein</topology>
    </subcellularLocation>
</comment>
<name>A0ABZ2Z587_9BACT</name>
<reference evidence="9 10" key="1">
    <citation type="submission" date="2024-03" db="EMBL/GenBank/DDBJ databases">
        <title>Chitinophaga caseinilytica sp. nov., a casein hydrolysing bacterium isolated from forest soil.</title>
        <authorList>
            <person name="Lee D.S."/>
            <person name="Han D.M."/>
            <person name="Baek J.H."/>
            <person name="Choi D.G."/>
            <person name="Jeon J.H."/>
            <person name="Jeon C.O."/>
        </authorList>
    </citation>
    <scope>NUCLEOTIDE SEQUENCE [LARGE SCALE GENOMIC DNA]</scope>
    <source>
        <strain evidence="9 10">KACC 19118</strain>
    </source>
</reference>
<feature type="transmembrane region" description="Helical" evidence="7">
    <location>
        <begin position="101"/>
        <end position="125"/>
    </location>
</feature>
<keyword evidence="4 7" id="KW-0812">Transmembrane</keyword>
<feature type="domain" description="Major facilitator superfamily (MFS) profile" evidence="8">
    <location>
        <begin position="204"/>
        <end position="381"/>
    </location>
</feature>
<keyword evidence="10" id="KW-1185">Reference proteome</keyword>
<dbReference type="Proteomes" id="UP001449657">
    <property type="component" value="Chromosome"/>
</dbReference>
<feature type="transmembrane region" description="Helical" evidence="7">
    <location>
        <begin position="170"/>
        <end position="187"/>
    </location>
</feature>
<gene>
    <name evidence="9" type="ORF">WJU22_26840</name>
</gene>
<evidence type="ECO:0000256" key="1">
    <source>
        <dbReference type="ARBA" id="ARBA00004127"/>
    </source>
</evidence>
<sequence>MLRKGHNYDKHFIFWAGCAGLLLLGAALAMPRAMALDLRLAFALGEAELRALFRWLLLGILGGTLLMGPASERWGYRWLLGLAATGFFAGFRGMAAAESAAALACWLFCIGVSGGMMNGAANAVVADISVREKGVRLSLMGVFFGLGMLAMPQVVAGLKPLLMWRGVLRWMGWLALGLAWLFVWIRFPARRPPGEARWLRDPALWLTGGFLFLQAGFETVLYNWSMVYVTAGRGMEERDALYGLTLYAAGFTVMRMLAGSVFRSVPARQLLAVSMLLLPAGILLLKVGGGFWPVGMGMILMGGGLGGGFPIMLGWVGERYPGRSGMAFGVVLSVAVTGRLLVDVWMDWVVRELGVQFLTTVALSGWMLMLVLGGAMLRRMR</sequence>
<feature type="transmembrane region" description="Helical" evidence="7">
    <location>
        <begin position="324"/>
        <end position="342"/>
    </location>
</feature>
<keyword evidence="6 7" id="KW-0472">Membrane</keyword>
<dbReference type="PANTHER" id="PTHR23514:SF3">
    <property type="entry name" value="BYPASS OF STOP CODON PROTEIN 6"/>
    <property type="match status" value="1"/>
</dbReference>
<evidence type="ECO:0000313" key="10">
    <source>
        <dbReference type="Proteomes" id="UP001449657"/>
    </source>
</evidence>
<evidence type="ECO:0000256" key="3">
    <source>
        <dbReference type="ARBA" id="ARBA00022448"/>
    </source>
</evidence>
<dbReference type="InterPro" id="IPR036259">
    <property type="entry name" value="MFS_trans_sf"/>
</dbReference>
<accession>A0ABZ2Z587</accession>
<dbReference type="InterPro" id="IPR011701">
    <property type="entry name" value="MFS"/>
</dbReference>
<evidence type="ECO:0000256" key="5">
    <source>
        <dbReference type="ARBA" id="ARBA00022989"/>
    </source>
</evidence>
<comment type="similarity">
    <text evidence="2">Belongs to the major facilitator superfamily.</text>
</comment>
<feature type="transmembrane region" description="Helical" evidence="7">
    <location>
        <begin position="270"/>
        <end position="292"/>
    </location>
</feature>
<feature type="transmembrane region" description="Helical" evidence="7">
    <location>
        <begin position="75"/>
        <end position="95"/>
    </location>
</feature>
<dbReference type="Pfam" id="PF07690">
    <property type="entry name" value="MFS_1"/>
    <property type="match status" value="1"/>
</dbReference>
<keyword evidence="3" id="KW-0813">Transport</keyword>
<evidence type="ECO:0000256" key="7">
    <source>
        <dbReference type="SAM" id="Phobius"/>
    </source>
</evidence>
<dbReference type="SUPFAM" id="SSF103473">
    <property type="entry name" value="MFS general substrate transporter"/>
    <property type="match status" value="1"/>
</dbReference>
<dbReference type="PANTHER" id="PTHR23514">
    <property type="entry name" value="BYPASS OF STOP CODON PROTEIN 6"/>
    <property type="match status" value="1"/>
</dbReference>
<feature type="transmembrane region" description="Helical" evidence="7">
    <location>
        <begin position="137"/>
        <end position="158"/>
    </location>
</feature>
<protein>
    <submittedName>
        <fullName evidence="9">MFS transporter</fullName>
    </submittedName>
</protein>
<dbReference type="InterPro" id="IPR051788">
    <property type="entry name" value="MFS_Transporter"/>
</dbReference>
<evidence type="ECO:0000259" key="8">
    <source>
        <dbReference type="PROSITE" id="PS50850"/>
    </source>
</evidence>
<feature type="transmembrane region" description="Helical" evidence="7">
    <location>
        <begin position="354"/>
        <end position="377"/>
    </location>
</feature>
<evidence type="ECO:0000256" key="4">
    <source>
        <dbReference type="ARBA" id="ARBA00022692"/>
    </source>
</evidence>
<feature type="transmembrane region" description="Helical" evidence="7">
    <location>
        <begin position="12"/>
        <end position="31"/>
    </location>
</feature>
<proteinExistence type="inferred from homology"/>
<feature type="transmembrane region" description="Helical" evidence="7">
    <location>
        <begin position="240"/>
        <end position="258"/>
    </location>
</feature>
<dbReference type="EMBL" id="CP150096">
    <property type="protein sequence ID" value="WZN46507.1"/>
    <property type="molecule type" value="Genomic_DNA"/>
</dbReference>
<evidence type="ECO:0000313" key="9">
    <source>
        <dbReference type="EMBL" id="WZN46507.1"/>
    </source>
</evidence>
<feature type="transmembrane region" description="Helical" evidence="7">
    <location>
        <begin position="51"/>
        <end position="68"/>
    </location>
</feature>
<dbReference type="Gene3D" id="1.20.1250.20">
    <property type="entry name" value="MFS general substrate transporter like domains"/>
    <property type="match status" value="1"/>
</dbReference>
<keyword evidence="5 7" id="KW-1133">Transmembrane helix</keyword>
<organism evidence="9 10">
    <name type="scientific">Chitinophaga caseinilytica</name>
    <dbReference type="NCBI Taxonomy" id="2267521"/>
    <lineage>
        <taxon>Bacteria</taxon>
        <taxon>Pseudomonadati</taxon>
        <taxon>Bacteroidota</taxon>
        <taxon>Chitinophagia</taxon>
        <taxon>Chitinophagales</taxon>
        <taxon>Chitinophagaceae</taxon>
        <taxon>Chitinophaga</taxon>
    </lineage>
</organism>
<feature type="transmembrane region" description="Helical" evidence="7">
    <location>
        <begin position="203"/>
        <end position="225"/>
    </location>
</feature>
<evidence type="ECO:0000256" key="2">
    <source>
        <dbReference type="ARBA" id="ARBA00008335"/>
    </source>
</evidence>